<feature type="chain" id="PRO_5011982861" evidence="3">
    <location>
        <begin position="25"/>
        <end position="268"/>
    </location>
</feature>
<sequence length="268" mass="30135">MQNKPLKNLTILTFLLVLGLSGCAETPNEEGLTEYVEQDAQYNIKGTYDPFEGFNRAMWDLNYDYLDPYLARPVSIAYVDYIPSPVRTGIRNFLSNLDEPANMVNSIIMLDGEQAVTHFNRFWINTTFGLAGLIDIASSAGITKPGNRAFGDSMGYYGVDNGSYFMLPLYGPVTLREGVGDTVDGLYFPLNLLTFWQSLGKWVFEGMEDRAALVSQESVLRDSPDPYIFTRDAYIQNKNFRATGGESVAEEPEGEEYLDEFLDEVDDF</sequence>
<gene>
    <name evidence="4" type="ORF">BIT28_01765</name>
</gene>
<proteinExistence type="inferred from homology"/>
<name>A0A1Q9GVA2_9GAMM</name>
<dbReference type="GO" id="GO:0016020">
    <property type="term" value="C:membrane"/>
    <property type="evidence" value="ECO:0007669"/>
    <property type="project" value="InterPro"/>
</dbReference>
<dbReference type="AlphaFoldDB" id="A0A1Q9GVA2"/>
<reference evidence="4 5" key="1">
    <citation type="submission" date="2016-09" db="EMBL/GenBank/DDBJ databases">
        <title>Photobacterium proteolyticum sp. nov. a protease producing bacterium isolated from ocean sediments of Laizhou Bay.</title>
        <authorList>
            <person name="Li Y."/>
        </authorList>
    </citation>
    <scope>NUCLEOTIDE SEQUENCE [LARGE SCALE GENOMIC DNA]</scope>
    <source>
        <strain evidence="4 5">13-12</strain>
    </source>
</reference>
<evidence type="ECO:0000256" key="2">
    <source>
        <dbReference type="ARBA" id="ARBA00022729"/>
    </source>
</evidence>
<dbReference type="OrthoDB" id="9785326at2"/>
<dbReference type="InterPro" id="IPR007428">
    <property type="entry name" value="MlaA"/>
</dbReference>
<dbReference type="PROSITE" id="PS51257">
    <property type="entry name" value="PROKAR_LIPOPROTEIN"/>
    <property type="match status" value="1"/>
</dbReference>
<dbReference type="GO" id="GO:0120010">
    <property type="term" value="P:intermembrane phospholipid transfer"/>
    <property type="evidence" value="ECO:0007669"/>
    <property type="project" value="TreeGrafter"/>
</dbReference>
<accession>A0A1Q9GVA2</accession>
<dbReference type="STRING" id="1903952.BIT28_01765"/>
<evidence type="ECO:0000313" key="5">
    <source>
        <dbReference type="Proteomes" id="UP000186905"/>
    </source>
</evidence>
<feature type="signal peptide" evidence="3">
    <location>
        <begin position="1"/>
        <end position="24"/>
    </location>
</feature>
<evidence type="ECO:0000256" key="3">
    <source>
        <dbReference type="SAM" id="SignalP"/>
    </source>
</evidence>
<dbReference type="EMBL" id="MJIL01000051">
    <property type="protein sequence ID" value="OLQ79090.1"/>
    <property type="molecule type" value="Genomic_DNA"/>
</dbReference>
<comment type="similarity">
    <text evidence="1">Belongs to the MlaA family.</text>
</comment>
<dbReference type="PRINTS" id="PR01805">
    <property type="entry name" value="VACJLIPOPROT"/>
</dbReference>
<organism evidence="4 5">
    <name type="scientific">Photobacterium proteolyticum</name>
    <dbReference type="NCBI Taxonomy" id="1903952"/>
    <lineage>
        <taxon>Bacteria</taxon>
        <taxon>Pseudomonadati</taxon>
        <taxon>Pseudomonadota</taxon>
        <taxon>Gammaproteobacteria</taxon>
        <taxon>Vibrionales</taxon>
        <taxon>Vibrionaceae</taxon>
        <taxon>Photobacterium</taxon>
    </lineage>
</organism>
<keyword evidence="5" id="KW-1185">Reference proteome</keyword>
<dbReference type="PANTHER" id="PTHR30035:SF3">
    <property type="entry name" value="INTERMEMBRANE PHOSPHOLIPID TRANSPORT SYSTEM LIPOPROTEIN MLAA"/>
    <property type="match status" value="1"/>
</dbReference>
<keyword evidence="2 3" id="KW-0732">Signal</keyword>
<comment type="caution">
    <text evidence="4">The sequence shown here is derived from an EMBL/GenBank/DDBJ whole genome shotgun (WGS) entry which is preliminary data.</text>
</comment>
<dbReference type="Proteomes" id="UP000186905">
    <property type="component" value="Unassembled WGS sequence"/>
</dbReference>
<evidence type="ECO:0000256" key="1">
    <source>
        <dbReference type="ARBA" id="ARBA00010634"/>
    </source>
</evidence>
<dbReference type="Pfam" id="PF04333">
    <property type="entry name" value="MlaA"/>
    <property type="match status" value="1"/>
</dbReference>
<protein>
    <submittedName>
        <fullName evidence="4">ABC transporter</fullName>
    </submittedName>
</protein>
<dbReference type="PANTHER" id="PTHR30035">
    <property type="entry name" value="LIPOPROTEIN VACJ-RELATED"/>
    <property type="match status" value="1"/>
</dbReference>
<evidence type="ECO:0000313" key="4">
    <source>
        <dbReference type="EMBL" id="OLQ79090.1"/>
    </source>
</evidence>